<accession>A0A0V0SNC4</accession>
<keyword evidence="2" id="KW-1185">Reference proteome</keyword>
<reference evidence="1 2" key="1">
    <citation type="submission" date="2015-01" db="EMBL/GenBank/DDBJ databases">
        <title>Evolution of Trichinella species and genotypes.</title>
        <authorList>
            <person name="Korhonen P.K."/>
            <person name="Edoardo P."/>
            <person name="Giuseppe L.R."/>
            <person name="Gasser R.B."/>
        </authorList>
    </citation>
    <scope>NUCLEOTIDE SEQUENCE [LARGE SCALE GENOMIC DNA]</scope>
    <source>
        <strain evidence="1">ISS417</strain>
    </source>
</reference>
<comment type="caution">
    <text evidence="1">The sequence shown here is derived from an EMBL/GenBank/DDBJ whole genome shotgun (WGS) entry which is preliminary data.</text>
</comment>
<protein>
    <submittedName>
        <fullName evidence="1">Uncharacterized protein</fullName>
    </submittedName>
</protein>
<dbReference type="EMBL" id="JYDJ01004537">
    <property type="protein sequence ID" value="KRX28479.1"/>
    <property type="molecule type" value="Genomic_DNA"/>
</dbReference>
<sequence length="30" mass="3541">MLTASAPYMKFCLKFMRNADCRDMNNNILQ</sequence>
<evidence type="ECO:0000313" key="2">
    <source>
        <dbReference type="Proteomes" id="UP000055048"/>
    </source>
</evidence>
<proteinExistence type="predicted"/>
<gene>
    <name evidence="1" type="ORF">T05_10755</name>
</gene>
<dbReference type="Proteomes" id="UP000055048">
    <property type="component" value="Unassembled WGS sequence"/>
</dbReference>
<organism evidence="1 2">
    <name type="scientific">Trichinella murrelli</name>
    <dbReference type="NCBI Taxonomy" id="144512"/>
    <lineage>
        <taxon>Eukaryota</taxon>
        <taxon>Metazoa</taxon>
        <taxon>Ecdysozoa</taxon>
        <taxon>Nematoda</taxon>
        <taxon>Enoplea</taxon>
        <taxon>Dorylaimia</taxon>
        <taxon>Trichinellida</taxon>
        <taxon>Trichinellidae</taxon>
        <taxon>Trichinella</taxon>
    </lineage>
</organism>
<dbReference type="AlphaFoldDB" id="A0A0V0SNC4"/>
<name>A0A0V0SNC4_9BILA</name>
<evidence type="ECO:0000313" key="1">
    <source>
        <dbReference type="EMBL" id="KRX28479.1"/>
    </source>
</evidence>